<organism evidence="10 11">
    <name type="scientific">Cutaneotrichosporon oleaginosum</name>
    <dbReference type="NCBI Taxonomy" id="879819"/>
    <lineage>
        <taxon>Eukaryota</taxon>
        <taxon>Fungi</taxon>
        <taxon>Dikarya</taxon>
        <taxon>Basidiomycota</taxon>
        <taxon>Agaricomycotina</taxon>
        <taxon>Tremellomycetes</taxon>
        <taxon>Trichosporonales</taxon>
        <taxon>Trichosporonaceae</taxon>
        <taxon>Cutaneotrichosporon</taxon>
    </lineage>
</organism>
<evidence type="ECO:0000256" key="1">
    <source>
        <dbReference type="ARBA" id="ARBA00004123"/>
    </source>
</evidence>
<dbReference type="Proteomes" id="UP000053611">
    <property type="component" value="Unassembled WGS sequence"/>
</dbReference>
<evidence type="ECO:0000256" key="3">
    <source>
        <dbReference type="ARBA" id="ARBA00022833"/>
    </source>
</evidence>
<dbReference type="InterPro" id="IPR051615">
    <property type="entry name" value="Transcr_Regulatory_Elem"/>
</dbReference>
<evidence type="ECO:0000313" key="10">
    <source>
        <dbReference type="EMBL" id="KLT42265.1"/>
    </source>
</evidence>
<protein>
    <recommendedName>
        <fullName evidence="9">Zn(2)-C6 fungal-type domain-containing protein</fullName>
    </recommendedName>
</protein>
<reference evidence="10 11" key="1">
    <citation type="submission" date="2015-03" db="EMBL/GenBank/DDBJ databases">
        <title>Genomics and transcriptomics of the oil-accumulating basidiomycete yeast T. oleaginosus allow insights into substrate utilization and the diverse evolutionary trajectories of mating systems in fungi.</title>
        <authorList>
            <consortium name="DOE Joint Genome Institute"/>
            <person name="Kourist R."/>
            <person name="Kracht O."/>
            <person name="Bracharz F."/>
            <person name="Lipzen A."/>
            <person name="Nolan M."/>
            <person name="Ohm R."/>
            <person name="Grigoriev I."/>
            <person name="Sun S."/>
            <person name="Heitman J."/>
            <person name="Bruck T."/>
            <person name="Nowrousian M."/>
        </authorList>
    </citation>
    <scope>NUCLEOTIDE SEQUENCE [LARGE SCALE GENOMIC DNA]</scope>
    <source>
        <strain evidence="10 11">IBC0246</strain>
    </source>
</reference>
<feature type="region of interest" description="Disordered" evidence="8">
    <location>
        <begin position="1"/>
        <end position="22"/>
    </location>
</feature>
<dbReference type="PROSITE" id="PS00463">
    <property type="entry name" value="ZN2_CY6_FUNGAL_1"/>
    <property type="match status" value="1"/>
</dbReference>
<dbReference type="GO" id="GO:0008270">
    <property type="term" value="F:zinc ion binding"/>
    <property type="evidence" value="ECO:0007669"/>
    <property type="project" value="InterPro"/>
</dbReference>
<keyword evidence="6" id="KW-0804">Transcription</keyword>
<gene>
    <name evidence="10" type="ORF">CC85DRAFT_285669</name>
</gene>
<proteinExistence type="predicted"/>
<dbReference type="InterPro" id="IPR036864">
    <property type="entry name" value="Zn2-C6_fun-type_DNA-bd_sf"/>
</dbReference>
<keyword evidence="4" id="KW-0805">Transcription regulation</keyword>
<evidence type="ECO:0000259" key="9">
    <source>
        <dbReference type="PROSITE" id="PS50048"/>
    </source>
</evidence>
<feature type="compositionally biased region" description="Polar residues" evidence="8">
    <location>
        <begin position="69"/>
        <end position="83"/>
    </location>
</feature>
<keyword evidence="5" id="KW-0238">DNA-binding</keyword>
<comment type="subcellular location">
    <subcellularLocation>
        <location evidence="1">Nucleus</location>
    </subcellularLocation>
</comment>
<evidence type="ECO:0000256" key="5">
    <source>
        <dbReference type="ARBA" id="ARBA00023125"/>
    </source>
</evidence>
<evidence type="ECO:0000256" key="8">
    <source>
        <dbReference type="SAM" id="MobiDB-lite"/>
    </source>
</evidence>
<evidence type="ECO:0000313" key="11">
    <source>
        <dbReference type="Proteomes" id="UP000053611"/>
    </source>
</evidence>
<feature type="region of interest" description="Disordered" evidence="8">
    <location>
        <begin position="55"/>
        <end position="84"/>
    </location>
</feature>
<evidence type="ECO:0000256" key="7">
    <source>
        <dbReference type="ARBA" id="ARBA00023242"/>
    </source>
</evidence>
<dbReference type="Gene3D" id="4.10.240.10">
    <property type="entry name" value="Zn(2)-C6 fungal-type DNA-binding domain"/>
    <property type="match status" value="1"/>
</dbReference>
<keyword evidence="3" id="KW-0862">Zinc</keyword>
<feature type="compositionally biased region" description="Basic and acidic residues" evidence="8">
    <location>
        <begin position="55"/>
        <end position="68"/>
    </location>
</feature>
<dbReference type="PROSITE" id="PS50048">
    <property type="entry name" value="ZN2_CY6_FUNGAL_2"/>
    <property type="match status" value="1"/>
</dbReference>
<dbReference type="AlphaFoldDB" id="A0A0J0XMA1"/>
<sequence length="582" mass="64376">MPAEQPQVERIGRPYPSRTNVSQACESCRKRKARCSGDRPACIACAKQGRECVYAEHGDKRRSERSGTGDKSASPGPSVSEASSLVRDDAMAVLTPLGDALDEPADDAHDPWGVGELVLSDKGELHSNPEATLYRPVAVRLVRPHPPEGPAHYLPCSATYLPIPLDTEQHRLLVELAFTHGLSLGMNAWKMLFIESMMKAVRNPFYSPALHMAIVCTGLRYCRDPAVYTRYLADGQGFKDRGMLFLDAARREVEKETANPMLSTIMAWLLLCATYVHMSLDELGGQAYAQGAFMAADFRVHQQCDEQLKAIKEPLRGMLDMARRDVYGYCLAISGWWAAYYSRPMLPFVDTPTQHKSRLHGECGPHPTPSHITSHAFQRHSVLSHIMLQVVRCNHGTRMSARARAECVARLRRELEAWRENMPTCLAWPPPEHELEPISPSVVTLFALYNALVIHLLRPYAIERSSRGGLTGPEWGGLVFEDALDTCFLAAAQIIQQVHYIRDKHGMWAAPSNIQDCIYHASTILVFEASGLVPAEPAAVGVALGSLAYGHQALTELAETWPAAAQAAESIRMLQAQYCVSV</sequence>
<dbReference type="CDD" id="cd12148">
    <property type="entry name" value="fungal_TF_MHR"/>
    <property type="match status" value="1"/>
</dbReference>
<keyword evidence="7" id="KW-0539">Nucleus</keyword>
<keyword evidence="11" id="KW-1185">Reference proteome</keyword>
<accession>A0A0J0XMA1</accession>
<evidence type="ECO:0000256" key="4">
    <source>
        <dbReference type="ARBA" id="ARBA00023015"/>
    </source>
</evidence>
<dbReference type="GO" id="GO:0005634">
    <property type="term" value="C:nucleus"/>
    <property type="evidence" value="ECO:0007669"/>
    <property type="project" value="UniProtKB-SubCell"/>
</dbReference>
<dbReference type="GO" id="GO:0003677">
    <property type="term" value="F:DNA binding"/>
    <property type="evidence" value="ECO:0007669"/>
    <property type="project" value="UniProtKB-KW"/>
</dbReference>
<dbReference type="Pfam" id="PF00172">
    <property type="entry name" value="Zn_clus"/>
    <property type="match status" value="1"/>
</dbReference>
<evidence type="ECO:0000256" key="6">
    <source>
        <dbReference type="ARBA" id="ARBA00023163"/>
    </source>
</evidence>
<feature type="domain" description="Zn(2)-C6 fungal-type" evidence="9">
    <location>
        <begin position="24"/>
        <end position="54"/>
    </location>
</feature>
<dbReference type="RefSeq" id="XP_018278756.1">
    <property type="nucleotide sequence ID" value="XM_018423202.1"/>
</dbReference>
<dbReference type="SUPFAM" id="SSF57701">
    <property type="entry name" value="Zn2/Cys6 DNA-binding domain"/>
    <property type="match status" value="1"/>
</dbReference>
<dbReference type="GO" id="GO:0000981">
    <property type="term" value="F:DNA-binding transcription factor activity, RNA polymerase II-specific"/>
    <property type="evidence" value="ECO:0007669"/>
    <property type="project" value="InterPro"/>
</dbReference>
<dbReference type="CDD" id="cd00067">
    <property type="entry name" value="GAL4"/>
    <property type="match status" value="1"/>
</dbReference>
<dbReference type="EMBL" id="KQ087207">
    <property type="protein sequence ID" value="KLT42265.1"/>
    <property type="molecule type" value="Genomic_DNA"/>
</dbReference>
<keyword evidence="2" id="KW-0479">Metal-binding</keyword>
<name>A0A0J0XMA1_9TREE</name>
<dbReference type="PANTHER" id="PTHR31313">
    <property type="entry name" value="TY1 ENHANCER ACTIVATOR"/>
    <property type="match status" value="1"/>
</dbReference>
<dbReference type="InterPro" id="IPR001138">
    <property type="entry name" value="Zn2Cys6_DnaBD"/>
</dbReference>
<dbReference type="GeneID" id="28983805"/>
<dbReference type="OrthoDB" id="2563819at2759"/>
<evidence type="ECO:0000256" key="2">
    <source>
        <dbReference type="ARBA" id="ARBA00022723"/>
    </source>
</evidence>
<dbReference type="SMART" id="SM00066">
    <property type="entry name" value="GAL4"/>
    <property type="match status" value="1"/>
</dbReference>
<dbReference type="PANTHER" id="PTHR31313:SF81">
    <property type="entry name" value="TY1 ENHANCER ACTIVATOR"/>
    <property type="match status" value="1"/>
</dbReference>